<comment type="caution">
    <text evidence="6">The sequence shown here is derived from an EMBL/GenBank/DDBJ whole genome shotgun (WGS) entry which is preliminary data.</text>
</comment>
<dbReference type="EMBL" id="JAVDXZ010000001">
    <property type="protein sequence ID" value="MDR7329700.1"/>
    <property type="molecule type" value="Genomic_DNA"/>
</dbReference>
<dbReference type="GO" id="GO:0003887">
    <property type="term" value="F:DNA-directed DNA polymerase activity"/>
    <property type="evidence" value="ECO:0007669"/>
    <property type="project" value="UniProtKB-EC"/>
</dbReference>
<dbReference type="SUPFAM" id="SSF53098">
    <property type="entry name" value="Ribonuclease H-like"/>
    <property type="match status" value="1"/>
</dbReference>
<keyword evidence="7" id="KW-1185">Reference proteome</keyword>
<feature type="domain" description="BRCT" evidence="5">
    <location>
        <begin position="371"/>
        <end position="444"/>
    </location>
</feature>
<dbReference type="InterPro" id="IPR012337">
    <property type="entry name" value="RNaseH-like_sf"/>
</dbReference>
<dbReference type="Gene3D" id="3.40.50.10190">
    <property type="entry name" value="BRCT domain"/>
    <property type="match status" value="1"/>
</dbReference>
<dbReference type="Gene3D" id="3.30.420.10">
    <property type="entry name" value="Ribonuclease H-like superfamily/Ribonuclease H"/>
    <property type="match status" value="1"/>
</dbReference>
<dbReference type="RefSeq" id="WP_290194712.1">
    <property type="nucleotide sequence ID" value="NZ_CP047654.1"/>
</dbReference>
<dbReference type="Proteomes" id="UP001180840">
    <property type="component" value="Unassembled WGS sequence"/>
</dbReference>
<keyword evidence="1" id="KW-0540">Nuclease</keyword>
<organism evidence="6 7">
    <name type="scientific">Corynebacterium guangdongense</name>
    <dbReference type="NCBI Taxonomy" id="1783348"/>
    <lineage>
        <taxon>Bacteria</taxon>
        <taxon>Bacillati</taxon>
        <taxon>Actinomycetota</taxon>
        <taxon>Actinomycetes</taxon>
        <taxon>Mycobacteriales</taxon>
        <taxon>Corynebacteriaceae</taxon>
        <taxon>Corynebacterium</taxon>
    </lineage>
</organism>
<dbReference type="Pfam" id="PF00929">
    <property type="entry name" value="RNase_T"/>
    <property type="match status" value="1"/>
</dbReference>
<reference evidence="6" key="1">
    <citation type="submission" date="2023-07" db="EMBL/GenBank/DDBJ databases">
        <title>Sequencing the genomes of 1000 actinobacteria strains.</title>
        <authorList>
            <person name="Klenk H.-P."/>
        </authorList>
    </citation>
    <scope>NUCLEOTIDE SEQUENCE</scope>
    <source>
        <strain evidence="6">DSM 107476</strain>
    </source>
</reference>
<feature type="region of interest" description="Disordered" evidence="4">
    <location>
        <begin position="306"/>
        <end position="371"/>
    </location>
</feature>
<dbReference type="PROSITE" id="PS50172">
    <property type="entry name" value="BRCT"/>
    <property type="match status" value="1"/>
</dbReference>
<evidence type="ECO:0000256" key="2">
    <source>
        <dbReference type="ARBA" id="ARBA00022801"/>
    </source>
</evidence>
<evidence type="ECO:0000259" key="5">
    <source>
        <dbReference type="PROSITE" id="PS50172"/>
    </source>
</evidence>
<proteinExistence type="predicted"/>
<dbReference type="InterPro" id="IPR036397">
    <property type="entry name" value="RNaseH_sf"/>
</dbReference>
<evidence type="ECO:0000313" key="6">
    <source>
        <dbReference type="EMBL" id="MDR7329700.1"/>
    </source>
</evidence>
<sequence length="462" mass="48872">MIDAHGTTLTVDNDAVRINYSGLAAALRGHDVDGDDITSGSRRDIAISEITDVQVHAPTAFDLGWVRLLGPDVTVYFSPNQEVQAQRFADHVTAARTGAAPAEAGVVGLNAVAMSIATANPDWGSVCRIELTRLIDGVAEERRTYLVQPPVGVDEFEPDTVSWYGVTAADVEGRPRVGEVLPEVLDFIGDLPLVAHNAYFQASALRRAALASGVELPEISFGCTLALVRAAQPELPDHGLAAVAKHYGVEGELDDAGRTAGILVALAERGPLMEQFHAAGFTLGQVSSDPVIPVLLDRSGAGRALQAAGETSAGEGGAGTDFRDAATAEPPVVTEEQVAEESGQSSRRRGPAPWQSVATPDEIPEPNAAADPDNPLFGQHVTLTGDFEPFDKGQIWAGIAERGGEVGKNVTKKTTILVVGTWATKTSKEKKAEEYQAKGQEIQIWPGEKLLGLLELDEEPPF</sequence>
<protein>
    <submittedName>
        <fullName evidence="6">DNA polymerase-3 subunit epsilon</fullName>
        <ecNumber evidence="6">2.7.7.7</ecNumber>
    </submittedName>
</protein>
<keyword evidence="6" id="KW-0548">Nucleotidyltransferase</keyword>
<keyword evidence="2" id="KW-0378">Hydrolase</keyword>
<evidence type="ECO:0000256" key="4">
    <source>
        <dbReference type="SAM" id="MobiDB-lite"/>
    </source>
</evidence>
<dbReference type="PANTHER" id="PTHR30231:SF4">
    <property type="entry name" value="PROTEIN NEN2"/>
    <property type="match status" value="1"/>
</dbReference>
<dbReference type="SMART" id="SM00479">
    <property type="entry name" value="EXOIII"/>
    <property type="match status" value="1"/>
</dbReference>
<dbReference type="SUPFAM" id="SSF52113">
    <property type="entry name" value="BRCT domain"/>
    <property type="match status" value="1"/>
</dbReference>
<name>A0ABU1ZXP7_9CORY</name>
<evidence type="ECO:0000313" key="7">
    <source>
        <dbReference type="Proteomes" id="UP001180840"/>
    </source>
</evidence>
<gene>
    <name evidence="6" type="ORF">J2S39_001376</name>
</gene>
<dbReference type="InterPro" id="IPR013520">
    <property type="entry name" value="Ribonucl_H"/>
</dbReference>
<keyword evidence="3" id="KW-0269">Exonuclease</keyword>
<dbReference type="CDD" id="cd17748">
    <property type="entry name" value="BRCT_DNA_ligase_like"/>
    <property type="match status" value="1"/>
</dbReference>
<evidence type="ECO:0000256" key="1">
    <source>
        <dbReference type="ARBA" id="ARBA00022722"/>
    </source>
</evidence>
<dbReference type="InterPro" id="IPR036420">
    <property type="entry name" value="BRCT_dom_sf"/>
</dbReference>
<dbReference type="InterPro" id="IPR001357">
    <property type="entry name" value="BRCT_dom"/>
</dbReference>
<evidence type="ECO:0000256" key="3">
    <source>
        <dbReference type="ARBA" id="ARBA00022839"/>
    </source>
</evidence>
<keyword evidence="6" id="KW-0808">Transferase</keyword>
<accession>A0ABU1ZXP7</accession>
<dbReference type="PANTHER" id="PTHR30231">
    <property type="entry name" value="DNA POLYMERASE III SUBUNIT EPSILON"/>
    <property type="match status" value="1"/>
</dbReference>
<dbReference type="EC" id="2.7.7.7" evidence="6"/>